<dbReference type="NCBIfam" id="NF002985">
    <property type="entry name" value="PRK03715.1"/>
    <property type="match status" value="1"/>
</dbReference>
<dbReference type="InterPro" id="IPR049704">
    <property type="entry name" value="Aminotrans_3_PPA_site"/>
</dbReference>
<dbReference type="EC" id="2.6.1.76" evidence="3"/>
<keyword evidence="6 10" id="KW-0808">Transferase</keyword>
<evidence type="ECO:0000313" key="11">
    <source>
        <dbReference type="Proteomes" id="UP000562027"/>
    </source>
</evidence>
<dbReference type="Proteomes" id="UP000562027">
    <property type="component" value="Unassembled WGS sequence"/>
</dbReference>
<dbReference type="AlphaFoldDB" id="A0A840L8S9"/>
<evidence type="ECO:0000256" key="7">
    <source>
        <dbReference type="ARBA" id="ARBA00022898"/>
    </source>
</evidence>
<evidence type="ECO:0000256" key="4">
    <source>
        <dbReference type="ARBA" id="ARBA00014798"/>
    </source>
</evidence>
<dbReference type="InterPro" id="IPR015422">
    <property type="entry name" value="PyrdxlP-dep_Trfase_small"/>
</dbReference>
<evidence type="ECO:0000256" key="8">
    <source>
        <dbReference type="ARBA" id="ARBA00049111"/>
    </source>
</evidence>
<keyword evidence="5 10" id="KW-0032">Aminotransferase</keyword>
<dbReference type="EMBL" id="JACHLP010000007">
    <property type="protein sequence ID" value="MBB4844984.1"/>
    <property type="molecule type" value="Genomic_DNA"/>
</dbReference>
<dbReference type="Gene3D" id="3.40.640.10">
    <property type="entry name" value="Type I PLP-dependent aspartate aminotransferase-like (Major domain)"/>
    <property type="match status" value="1"/>
</dbReference>
<evidence type="ECO:0000256" key="2">
    <source>
        <dbReference type="ARBA" id="ARBA00004946"/>
    </source>
</evidence>
<dbReference type="InterPro" id="IPR005814">
    <property type="entry name" value="Aminotrans_3"/>
</dbReference>
<dbReference type="RefSeq" id="WP_184302282.1">
    <property type="nucleotide sequence ID" value="NZ_JACHLP010000007.1"/>
</dbReference>
<evidence type="ECO:0000256" key="1">
    <source>
        <dbReference type="ARBA" id="ARBA00001933"/>
    </source>
</evidence>
<dbReference type="FunFam" id="3.40.640.10:FF:000004">
    <property type="entry name" value="Acetylornithine aminotransferase"/>
    <property type="match status" value="1"/>
</dbReference>
<dbReference type="InterPro" id="IPR015421">
    <property type="entry name" value="PyrdxlP-dep_Trfase_major"/>
</dbReference>
<evidence type="ECO:0000256" key="5">
    <source>
        <dbReference type="ARBA" id="ARBA00022576"/>
    </source>
</evidence>
<evidence type="ECO:0000256" key="9">
    <source>
        <dbReference type="RuleBase" id="RU003560"/>
    </source>
</evidence>
<organism evidence="10 11">
    <name type="scientific">Roseateles oligotrophus</name>
    <dbReference type="NCBI Taxonomy" id="1769250"/>
    <lineage>
        <taxon>Bacteria</taxon>
        <taxon>Pseudomonadati</taxon>
        <taxon>Pseudomonadota</taxon>
        <taxon>Betaproteobacteria</taxon>
        <taxon>Burkholderiales</taxon>
        <taxon>Sphaerotilaceae</taxon>
        <taxon>Roseateles</taxon>
    </lineage>
</organism>
<comment type="cofactor">
    <cofactor evidence="1">
        <name>pyridoxal 5'-phosphate</name>
        <dbReference type="ChEBI" id="CHEBI:597326"/>
    </cofactor>
</comment>
<comment type="catalytic activity">
    <reaction evidence="8">
        <text>L-2,4-diaminobutanoate + 2-oxoglutarate = L-aspartate 4-semialdehyde + L-glutamate</text>
        <dbReference type="Rhea" id="RHEA:11160"/>
        <dbReference type="ChEBI" id="CHEBI:16810"/>
        <dbReference type="ChEBI" id="CHEBI:29985"/>
        <dbReference type="ChEBI" id="CHEBI:58761"/>
        <dbReference type="ChEBI" id="CHEBI:537519"/>
        <dbReference type="EC" id="2.6.1.76"/>
    </reaction>
</comment>
<dbReference type="InterPro" id="IPR050103">
    <property type="entry name" value="Class-III_PLP-dep_AT"/>
</dbReference>
<name>A0A840L8S9_9BURK</name>
<dbReference type="PANTHER" id="PTHR11986">
    <property type="entry name" value="AMINOTRANSFERASE CLASS III"/>
    <property type="match status" value="1"/>
</dbReference>
<keyword evidence="7 9" id="KW-0663">Pyridoxal phosphate</keyword>
<gene>
    <name evidence="10" type="ORF">HNP55_003530</name>
</gene>
<sequence>MNDDANDYGKHLITITQRPELVFAQGQGAWLVDEGGKRYLDLIQGWAVNSLGHSPALLAQALTQQAQQLLNPSPAFYNRPMLELAQRLVELTCMDRVFLASSGAEANEAAIKLARRWGQKMRQGAFEIIGFEGGFHGRTLAMMSASGKPGWERIYPPMPTGFPKARLNDIESVARAIQPSSVAVMIEFVQGEAGVNLADPGFVRELRALSTERQLLLIADEVQTGVGRCGHAFAYEMYGIEPDLLTLAKGIGGGAPLSALLCKERYNCFEPGDQGGTFCGNPLMAALGLAVLNEVCRDEFLARVRQRGHYLAAGLQKLAREHGLVGERGAGLLRALVLPGNHAEQIVSSARNLAPTGLLLNAPRPNLLRLMPALNITEEEIDQGLELLGRALTETLADALSA</sequence>
<comment type="similarity">
    <text evidence="9">Belongs to the class-III pyridoxal-phosphate-dependent aminotransferase family.</text>
</comment>
<dbReference type="GO" id="GO:0045303">
    <property type="term" value="F:diaminobutyrate-2-oxoglutarate transaminase activity"/>
    <property type="evidence" value="ECO:0007669"/>
    <property type="project" value="UniProtKB-EC"/>
</dbReference>
<comment type="caution">
    <text evidence="10">The sequence shown here is derived from an EMBL/GenBank/DDBJ whole genome shotgun (WGS) entry which is preliminary data.</text>
</comment>
<dbReference type="PIRSF" id="PIRSF000521">
    <property type="entry name" value="Transaminase_4ab_Lys_Orn"/>
    <property type="match status" value="1"/>
</dbReference>
<dbReference type="CDD" id="cd00610">
    <property type="entry name" value="OAT_like"/>
    <property type="match status" value="1"/>
</dbReference>
<dbReference type="GO" id="GO:0042802">
    <property type="term" value="F:identical protein binding"/>
    <property type="evidence" value="ECO:0007669"/>
    <property type="project" value="TreeGrafter"/>
</dbReference>
<dbReference type="SUPFAM" id="SSF53383">
    <property type="entry name" value="PLP-dependent transferases"/>
    <property type="match status" value="1"/>
</dbReference>
<comment type="pathway">
    <text evidence="2">Amine and polyamine biosynthesis; ectoine biosynthesis; L-ectoine from L-aspartate 4-semialdehyde: step 1/3.</text>
</comment>
<reference evidence="10 11" key="1">
    <citation type="submission" date="2020-08" db="EMBL/GenBank/DDBJ databases">
        <title>Functional genomics of gut bacteria from endangered species of beetles.</title>
        <authorList>
            <person name="Carlos-Shanley C."/>
        </authorList>
    </citation>
    <scope>NUCLEOTIDE SEQUENCE [LARGE SCALE GENOMIC DNA]</scope>
    <source>
        <strain evidence="10 11">S00239</strain>
    </source>
</reference>
<evidence type="ECO:0000313" key="10">
    <source>
        <dbReference type="EMBL" id="MBB4844984.1"/>
    </source>
</evidence>
<dbReference type="PROSITE" id="PS00600">
    <property type="entry name" value="AA_TRANSFER_CLASS_3"/>
    <property type="match status" value="1"/>
</dbReference>
<dbReference type="Pfam" id="PF00202">
    <property type="entry name" value="Aminotran_3"/>
    <property type="match status" value="1"/>
</dbReference>
<dbReference type="GO" id="GO:0030170">
    <property type="term" value="F:pyridoxal phosphate binding"/>
    <property type="evidence" value="ECO:0007669"/>
    <property type="project" value="InterPro"/>
</dbReference>
<evidence type="ECO:0000256" key="6">
    <source>
        <dbReference type="ARBA" id="ARBA00022679"/>
    </source>
</evidence>
<accession>A0A840L8S9</accession>
<keyword evidence="11" id="KW-1185">Reference proteome</keyword>
<protein>
    <recommendedName>
        <fullName evidence="4">Diaminobutyrate--2-oxoglutarate transaminase</fullName>
        <ecNumber evidence="3">2.6.1.76</ecNumber>
    </recommendedName>
</protein>
<dbReference type="Gene3D" id="3.90.1150.10">
    <property type="entry name" value="Aspartate Aminotransferase, domain 1"/>
    <property type="match status" value="1"/>
</dbReference>
<proteinExistence type="inferred from homology"/>
<dbReference type="PANTHER" id="PTHR11986:SF79">
    <property type="entry name" value="ACETYLORNITHINE AMINOTRANSFERASE, MITOCHONDRIAL"/>
    <property type="match status" value="1"/>
</dbReference>
<evidence type="ECO:0000256" key="3">
    <source>
        <dbReference type="ARBA" id="ARBA00013155"/>
    </source>
</evidence>
<dbReference type="InterPro" id="IPR015424">
    <property type="entry name" value="PyrdxlP-dep_Trfase"/>
</dbReference>